<sequence length="268" mass="31287">MHVGLVCIGDSDEGKYHVNWEDPNIGDKQRKFKREEPLDDAWFEDEELAEAGFGADENPDEEYVERRMPRRRAPERPRRPRTRYLEGASPDSQAAPQATDLADAPAKRTRRERREPWRPPVFRPTARRGRDVRERDDRVGRRDRVEERSDKGRGRPERQPRQQLRKIKLEPPVRPVNLEAMAAKGLPKMNLYQLEPYDFDYYVIRELGQAKQVAKQLREWIYEKGCQDFMKIPSIAMGVRHSLVKLASAGADDWKIIAEQESNDGTVK</sequence>
<dbReference type="Gene3D" id="1.10.150.530">
    <property type="match status" value="1"/>
</dbReference>
<feature type="domain" description="Dual-specificity RNA methyltransferase RlmN N-terminal" evidence="2">
    <location>
        <begin position="189"/>
        <end position="247"/>
    </location>
</feature>
<feature type="region of interest" description="Disordered" evidence="1">
    <location>
        <begin position="49"/>
        <end position="166"/>
    </location>
</feature>
<accession>A0A812XUB1</accession>
<dbReference type="AlphaFoldDB" id="A0A812XUB1"/>
<organism evidence="3 4">
    <name type="scientific">Symbiodinium pilosum</name>
    <name type="common">Dinoflagellate</name>
    <dbReference type="NCBI Taxonomy" id="2952"/>
    <lineage>
        <taxon>Eukaryota</taxon>
        <taxon>Sar</taxon>
        <taxon>Alveolata</taxon>
        <taxon>Dinophyceae</taxon>
        <taxon>Suessiales</taxon>
        <taxon>Symbiodiniaceae</taxon>
        <taxon>Symbiodinium</taxon>
    </lineage>
</organism>
<protein>
    <submittedName>
        <fullName evidence="3">RlmN1 protein</fullName>
    </submittedName>
</protein>
<comment type="caution">
    <text evidence="3">The sequence shown here is derived from an EMBL/GenBank/DDBJ whole genome shotgun (WGS) entry which is preliminary data.</text>
</comment>
<proteinExistence type="predicted"/>
<evidence type="ECO:0000313" key="4">
    <source>
        <dbReference type="Proteomes" id="UP000649617"/>
    </source>
</evidence>
<feature type="compositionally biased region" description="Basic and acidic residues" evidence="1">
    <location>
        <begin position="128"/>
        <end position="160"/>
    </location>
</feature>
<reference evidence="3" key="1">
    <citation type="submission" date="2021-02" db="EMBL/GenBank/DDBJ databases">
        <authorList>
            <person name="Dougan E. K."/>
            <person name="Rhodes N."/>
            <person name="Thang M."/>
            <person name="Chan C."/>
        </authorList>
    </citation>
    <scope>NUCLEOTIDE SEQUENCE</scope>
</reference>
<feature type="compositionally biased region" description="Basic and acidic residues" evidence="1">
    <location>
        <begin position="64"/>
        <end position="77"/>
    </location>
</feature>
<gene>
    <name evidence="3" type="primary">rlmN1</name>
    <name evidence="3" type="ORF">SPIL2461_LOCUS21597</name>
</gene>
<dbReference type="OrthoDB" id="10590429at2759"/>
<keyword evidence="4" id="KW-1185">Reference proteome</keyword>
<name>A0A812XUB1_SYMPI</name>
<dbReference type="Proteomes" id="UP000649617">
    <property type="component" value="Unassembled WGS sequence"/>
</dbReference>
<dbReference type="Pfam" id="PF21016">
    <property type="entry name" value="RlmN_N"/>
    <property type="match status" value="1"/>
</dbReference>
<evidence type="ECO:0000256" key="1">
    <source>
        <dbReference type="SAM" id="MobiDB-lite"/>
    </source>
</evidence>
<dbReference type="EMBL" id="CAJNIZ010046402">
    <property type="protein sequence ID" value="CAE7747538.1"/>
    <property type="molecule type" value="Genomic_DNA"/>
</dbReference>
<dbReference type="InterPro" id="IPR048641">
    <property type="entry name" value="RlmN_N"/>
</dbReference>
<evidence type="ECO:0000259" key="2">
    <source>
        <dbReference type="Pfam" id="PF21016"/>
    </source>
</evidence>
<feature type="non-terminal residue" evidence="3">
    <location>
        <position position="1"/>
    </location>
</feature>
<evidence type="ECO:0000313" key="3">
    <source>
        <dbReference type="EMBL" id="CAE7747538.1"/>
    </source>
</evidence>